<gene>
    <name evidence="1" type="ORF">ID875_28380</name>
</gene>
<organism evidence="1">
    <name type="scientific">Streptomyces globisporus</name>
    <dbReference type="NCBI Taxonomy" id="1908"/>
    <lineage>
        <taxon>Bacteria</taxon>
        <taxon>Bacillati</taxon>
        <taxon>Actinomycetota</taxon>
        <taxon>Actinomycetes</taxon>
        <taxon>Kitasatosporales</taxon>
        <taxon>Streptomycetaceae</taxon>
        <taxon>Streptomyces</taxon>
    </lineage>
</organism>
<sequence>MMMVTGSEDSRDLRQLDDLSALTHRVVDKGLRPLEAEHELTRIISRKGFWPWWTTVLEGRCWRPCCACSRRAPRRRRSWPPRCSW</sequence>
<evidence type="ECO:0000313" key="1">
    <source>
        <dbReference type="EMBL" id="MBD2830456.1"/>
    </source>
</evidence>
<protein>
    <submittedName>
        <fullName evidence="1">Uncharacterized protein</fullName>
    </submittedName>
</protein>
<proteinExistence type="predicted"/>
<name>A0A927BPM5_STRGL</name>
<reference evidence="1" key="1">
    <citation type="journal article" date="2020" name="PLoS ONE">
        <title>Isolation and characterization of Streptomyces bacteriophages and Streptomyces strains encoding biosynthetic arsenals: Streptomyces strains and phages for antibiotic discovery.</title>
        <authorList>
            <person name="Montano E.T."/>
            <person name="Nideffer J.F."/>
            <person name="Brumage L."/>
            <person name="Erb M."/>
            <person name="Derman A.I."/>
            <person name="Davis J.P."/>
            <person name="Estrada E."/>
            <person name="Fu S."/>
            <person name="Le D."/>
            <person name="Vuppala A."/>
            <person name="Tran C."/>
            <person name="Luterstein E."/>
            <person name="Lakkaraju S."/>
            <person name="Panchagnula S."/>
            <person name="Ren C."/>
            <person name="Doan J."/>
            <person name="Tran S."/>
            <person name="Soriano J."/>
            <person name="Fujita Y."/>
            <person name="Gutala P."/>
            <person name="Fujii Q."/>
            <person name="Lee M."/>
            <person name="Bui A."/>
            <person name="Villarreal C."/>
            <person name="Shing S.R."/>
            <person name="Kim S."/>
            <person name="Freeman D."/>
            <person name="Racha V."/>
            <person name="Ho A."/>
            <person name="Kumar P."/>
            <person name="Falah K."/>
            <person name="Dawson T."/>
            <person name="Enustun E."/>
            <person name="Prichard A."/>
            <person name="Gomez A."/>
            <person name="Khanna K."/>
            <person name="Trigg S."/>
            <person name="Fernandez L."/>
            <person name="Pogliano K."/>
            <person name="Pogliano J."/>
        </authorList>
    </citation>
    <scope>NUCLEOTIDE SEQUENCE</scope>
    <source>
        <strain evidence="1">QF2</strain>
    </source>
</reference>
<dbReference type="AlphaFoldDB" id="A0A927BPM5"/>
<accession>A0A927BPM5</accession>
<comment type="caution">
    <text evidence="1">The sequence shown here is derived from an EMBL/GenBank/DDBJ whole genome shotgun (WGS) entry which is preliminary data.</text>
</comment>
<dbReference type="EMBL" id="JACWUS010000021">
    <property type="protein sequence ID" value="MBD2830456.1"/>
    <property type="molecule type" value="Genomic_DNA"/>
</dbReference>